<accession>A0A1Y2DH04</accession>
<dbReference type="EMBL" id="MCFJ01000016">
    <property type="protein sequence ID" value="ORY58416.1"/>
    <property type="molecule type" value="Genomic_DNA"/>
</dbReference>
<dbReference type="Proteomes" id="UP000193689">
    <property type="component" value="Unassembled WGS sequence"/>
</dbReference>
<feature type="compositionally biased region" description="Low complexity" evidence="1">
    <location>
        <begin position="75"/>
        <end position="86"/>
    </location>
</feature>
<comment type="caution">
    <text evidence="3">The sequence shown here is derived from an EMBL/GenBank/DDBJ whole genome shotgun (WGS) entry which is preliminary data.</text>
</comment>
<evidence type="ECO:0000313" key="3">
    <source>
        <dbReference type="EMBL" id="ORY58416.1"/>
    </source>
</evidence>
<dbReference type="RefSeq" id="XP_040711333.1">
    <property type="nucleotide sequence ID" value="XM_040858820.1"/>
</dbReference>
<dbReference type="GeneID" id="63775032"/>
<organism evidence="3 4">
    <name type="scientific">Pseudomassariella vexata</name>
    <dbReference type="NCBI Taxonomy" id="1141098"/>
    <lineage>
        <taxon>Eukaryota</taxon>
        <taxon>Fungi</taxon>
        <taxon>Dikarya</taxon>
        <taxon>Ascomycota</taxon>
        <taxon>Pezizomycotina</taxon>
        <taxon>Sordariomycetes</taxon>
        <taxon>Xylariomycetidae</taxon>
        <taxon>Amphisphaeriales</taxon>
        <taxon>Pseudomassariaceae</taxon>
        <taxon>Pseudomassariella</taxon>
    </lineage>
</organism>
<proteinExistence type="predicted"/>
<feature type="region of interest" description="Disordered" evidence="1">
    <location>
        <begin position="68"/>
        <end position="114"/>
    </location>
</feature>
<name>A0A1Y2DH04_9PEZI</name>
<feature type="transmembrane region" description="Helical" evidence="2">
    <location>
        <begin position="12"/>
        <end position="37"/>
    </location>
</feature>
<keyword evidence="2" id="KW-1133">Transmembrane helix</keyword>
<keyword evidence="4" id="KW-1185">Reference proteome</keyword>
<protein>
    <submittedName>
        <fullName evidence="3">Uncharacterized protein</fullName>
    </submittedName>
</protein>
<gene>
    <name evidence="3" type="ORF">BCR38DRAFT_413285</name>
</gene>
<keyword evidence="2" id="KW-0812">Transmembrane</keyword>
<keyword evidence="2" id="KW-0472">Membrane</keyword>
<dbReference type="AlphaFoldDB" id="A0A1Y2DH04"/>
<evidence type="ECO:0000256" key="1">
    <source>
        <dbReference type="SAM" id="MobiDB-lite"/>
    </source>
</evidence>
<evidence type="ECO:0000256" key="2">
    <source>
        <dbReference type="SAM" id="Phobius"/>
    </source>
</evidence>
<evidence type="ECO:0000313" key="4">
    <source>
        <dbReference type="Proteomes" id="UP000193689"/>
    </source>
</evidence>
<reference evidence="3 4" key="1">
    <citation type="submission" date="2016-07" db="EMBL/GenBank/DDBJ databases">
        <title>Pervasive Adenine N6-methylation of Active Genes in Fungi.</title>
        <authorList>
            <consortium name="DOE Joint Genome Institute"/>
            <person name="Mondo S.J."/>
            <person name="Dannebaum R.O."/>
            <person name="Kuo R.C."/>
            <person name="Labutti K."/>
            <person name="Haridas S."/>
            <person name="Kuo A."/>
            <person name="Salamov A."/>
            <person name="Ahrendt S.R."/>
            <person name="Lipzen A."/>
            <person name="Sullivan W."/>
            <person name="Andreopoulos W.B."/>
            <person name="Clum A."/>
            <person name="Lindquist E."/>
            <person name="Daum C."/>
            <person name="Ramamoorthy G.K."/>
            <person name="Gryganskyi A."/>
            <person name="Culley D."/>
            <person name="Magnuson J.K."/>
            <person name="James T.Y."/>
            <person name="O'Malley M.A."/>
            <person name="Stajich J.E."/>
            <person name="Spatafora J.W."/>
            <person name="Visel A."/>
            <person name="Grigoriev I.V."/>
        </authorList>
    </citation>
    <scope>NUCLEOTIDE SEQUENCE [LARGE SCALE GENOMIC DNA]</scope>
    <source>
        <strain evidence="3 4">CBS 129021</strain>
    </source>
</reference>
<dbReference type="InParanoid" id="A0A1Y2DH04"/>
<sequence length="280" mass="31230">MNNASATKGSEILRVIVLSVAIATVIRIVGLAILIGVQWRRHYHYHRSPSRQKPLQKPENMISAQTDIIGHKDNTTPTSSSDSTQTRPLREEAPPHLQGKRKMFSNASPTNTWDRVVPSKNRALRSECTPKSHHLSETVSFAPTYCGDAPENPGSEIDDDAKFGIIKIGFKEPDLKYFPERERPNHSRSRIRENATHVETMRDENCAPNSSTATLVAHQPSVGYLGVPKRSIAVEDEELDGEVSQKERLDVPDDAKSHYSMSTLVTPVETVTSKVDDTWI</sequence>